<evidence type="ECO:0000256" key="6">
    <source>
        <dbReference type="ARBA" id="ARBA00023136"/>
    </source>
</evidence>
<evidence type="ECO:0000313" key="11">
    <source>
        <dbReference type="Proteomes" id="UP000267821"/>
    </source>
</evidence>
<evidence type="ECO:0000313" key="10">
    <source>
        <dbReference type="EMBL" id="RPB25520.1"/>
    </source>
</evidence>
<evidence type="ECO:0000256" key="8">
    <source>
        <dbReference type="SAM" id="Phobius"/>
    </source>
</evidence>
<keyword evidence="5" id="KW-0496">Mitochondrion</keyword>
<feature type="region of interest" description="Disordered" evidence="7">
    <location>
        <begin position="217"/>
        <end position="246"/>
    </location>
</feature>
<keyword evidence="2 8" id="KW-0812">Transmembrane</keyword>
<accession>A0A3N4LRS7</accession>
<evidence type="ECO:0000256" key="7">
    <source>
        <dbReference type="SAM" id="MobiDB-lite"/>
    </source>
</evidence>
<evidence type="ECO:0000259" key="9">
    <source>
        <dbReference type="Pfam" id="PF07766"/>
    </source>
</evidence>
<dbReference type="GO" id="GO:0030003">
    <property type="term" value="P:intracellular monoatomic cation homeostasis"/>
    <property type="evidence" value="ECO:0007669"/>
    <property type="project" value="TreeGrafter"/>
</dbReference>
<evidence type="ECO:0000256" key="3">
    <source>
        <dbReference type="ARBA" id="ARBA00022792"/>
    </source>
</evidence>
<keyword evidence="3" id="KW-0999">Mitochondrion inner membrane</keyword>
<protein>
    <recommendedName>
        <fullName evidence="9">Letm1 RBD domain-containing protein</fullName>
    </recommendedName>
</protein>
<reference evidence="10 11" key="1">
    <citation type="journal article" date="2018" name="Nat. Ecol. Evol.">
        <title>Pezizomycetes genomes reveal the molecular basis of ectomycorrhizal truffle lifestyle.</title>
        <authorList>
            <person name="Murat C."/>
            <person name="Payen T."/>
            <person name="Noel B."/>
            <person name="Kuo A."/>
            <person name="Morin E."/>
            <person name="Chen J."/>
            <person name="Kohler A."/>
            <person name="Krizsan K."/>
            <person name="Balestrini R."/>
            <person name="Da Silva C."/>
            <person name="Montanini B."/>
            <person name="Hainaut M."/>
            <person name="Levati E."/>
            <person name="Barry K.W."/>
            <person name="Belfiori B."/>
            <person name="Cichocki N."/>
            <person name="Clum A."/>
            <person name="Dockter R.B."/>
            <person name="Fauchery L."/>
            <person name="Guy J."/>
            <person name="Iotti M."/>
            <person name="Le Tacon F."/>
            <person name="Lindquist E.A."/>
            <person name="Lipzen A."/>
            <person name="Malagnac F."/>
            <person name="Mello A."/>
            <person name="Molinier V."/>
            <person name="Miyauchi S."/>
            <person name="Poulain J."/>
            <person name="Riccioni C."/>
            <person name="Rubini A."/>
            <person name="Sitrit Y."/>
            <person name="Splivallo R."/>
            <person name="Traeger S."/>
            <person name="Wang M."/>
            <person name="Zifcakova L."/>
            <person name="Wipf D."/>
            <person name="Zambonelli A."/>
            <person name="Paolocci F."/>
            <person name="Nowrousian M."/>
            <person name="Ottonello S."/>
            <person name="Baldrian P."/>
            <person name="Spatafora J.W."/>
            <person name="Henrissat B."/>
            <person name="Nagy L.G."/>
            <person name="Aury J.M."/>
            <person name="Wincker P."/>
            <person name="Grigoriev I.V."/>
            <person name="Bonfante P."/>
            <person name="Martin F.M."/>
        </authorList>
    </citation>
    <scope>NUCLEOTIDE SEQUENCE [LARGE SCALE GENOMIC DNA]</scope>
    <source>
        <strain evidence="10 11">ATCC MYA-4762</strain>
    </source>
</reference>
<dbReference type="InterPro" id="IPR044202">
    <property type="entry name" value="LETM1/MDM38-like"/>
</dbReference>
<comment type="subcellular location">
    <subcellularLocation>
        <location evidence="1">Mitochondrion inner membrane</location>
        <topology evidence="1">Single-pass membrane protein</topology>
    </subcellularLocation>
</comment>
<dbReference type="GO" id="GO:0005743">
    <property type="term" value="C:mitochondrial inner membrane"/>
    <property type="evidence" value="ECO:0007669"/>
    <property type="project" value="UniProtKB-SubCell"/>
</dbReference>
<keyword evidence="11" id="KW-1185">Reference proteome</keyword>
<dbReference type="OrthoDB" id="73691at2759"/>
<keyword evidence="4 8" id="KW-1133">Transmembrane helix</keyword>
<dbReference type="InterPro" id="IPR033122">
    <property type="entry name" value="LETM1-like_RBD"/>
</dbReference>
<dbReference type="Pfam" id="PF07766">
    <property type="entry name" value="LETM1_RBD"/>
    <property type="match status" value="1"/>
</dbReference>
<feature type="transmembrane region" description="Helical" evidence="8">
    <location>
        <begin position="270"/>
        <end position="293"/>
    </location>
</feature>
<evidence type="ECO:0000256" key="1">
    <source>
        <dbReference type="ARBA" id="ARBA00004434"/>
    </source>
</evidence>
<keyword evidence="6 8" id="KW-0472">Membrane</keyword>
<dbReference type="PANTHER" id="PTHR14009">
    <property type="entry name" value="LEUCINE ZIPPER-EF-HAND CONTAINING TRANSMEMBRANE PROTEIN"/>
    <property type="match status" value="1"/>
</dbReference>
<dbReference type="GO" id="GO:0043022">
    <property type="term" value="F:ribosome binding"/>
    <property type="evidence" value="ECO:0007669"/>
    <property type="project" value="InterPro"/>
</dbReference>
<name>A0A3N4LRS7_9PEZI</name>
<feature type="domain" description="Letm1 RBD" evidence="9">
    <location>
        <begin position="258"/>
        <end position="361"/>
    </location>
</feature>
<evidence type="ECO:0000256" key="5">
    <source>
        <dbReference type="ARBA" id="ARBA00023128"/>
    </source>
</evidence>
<dbReference type="AlphaFoldDB" id="A0A3N4LRS7"/>
<dbReference type="EMBL" id="ML121537">
    <property type="protein sequence ID" value="RPB25520.1"/>
    <property type="molecule type" value="Genomic_DNA"/>
</dbReference>
<organism evidence="10 11">
    <name type="scientific">Terfezia boudieri ATCC MYA-4762</name>
    <dbReference type="NCBI Taxonomy" id="1051890"/>
    <lineage>
        <taxon>Eukaryota</taxon>
        <taxon>Fungi</taxon>
        <taxon>Dikarya</taxon>
        <taxon>Ascomycota</taxon>
        <taxon>Pezizomycotina</taxon>
        <taxon>Pezizomycetes</taxon>
        <taxon>Pezizales</taxon>
        <taxon>Pezizaceae</taxon>
        <taxon>Terfezia</taxon>
    </lineage>
</organism>
<sequence length="374" mass="42365">MRALRTSVPLRTLQQPNSTLPCRAPVLFKPQLYTPYTRTSIHNHGSYLRTFYTTSPTLQSLSPQPTSPPSAQVEITTGKLAAPNTTLPGDLETPERLKDDSAIGYYFKVGKGYLSFYKTGLKNVYRNFVASRDLQKRIDTEGKGSITELVDQGKITRGEFQFVMRTRHDSRRIPLFALMFLICGEFTPLVVITFSSVVPFPCRIPKQMNSDKAKLHQRRTASFSALPPPPITNPSQQPATTAHTSTPALTKALTTIPPVLDLTHLTHQQLMHVAITLNLAPSISSYVAFPYLLQRRVSRKLEYLELDDTLIERFGGMDALVKEGGRKELEWAAMERGIDTLNRKDWELQVALRGWFKARKEKGRVLPEMFFERR</sequence>
<dbReference type="PANTHER" id="PTHR14009:SF6">
    <property type="entry name" value="LETM1 RBD DOMAIN-CONTAINING PROTEIN"/>
    <property type="match status" value="1"/>
</dbReference>
<feature type="transmembrane region" description="Helical" evidence="8">
    <location>
        <begin position="175"/>
        <end position="198"/>
    </location>
</feature>
<proteinExistence type="predicted"/>
<gene>
    <name evidence="10" type="ORF">L211DRAFT_822254</name>
</gene>
<evidence type="ECO:0000256" key="4">
    <source>
        <dbReference type="ARBA" id="ARBA00022989"/>
    </source>
</evidence>
<dbReference type="InParanoid" id="A0A3N4LRS7"/>
<evidence type="ECO:0000256" key="2">
    <source>
        <dbReference type="ARBA" id="ARBA00022692"/>
    </source>
</evidence>
<dbReference type="Proteomes" id="UP000267821">
    <property type="component" value="Unassembled WGS sequence"/>
</dbReference>